<dbReference type="InterPro" id="IPR043502">
    <property type="entry name" value="DNA/RNA_pol_sf"/>
</dbReference>
<proteinExistence type="predicted"/>
<comment type="caution">
    <text evidence="6">The sequence shown here is derived from an EMBL/GenBank/DDBJ whole genome shotgun (WGS) entry which is preliminary data.</text>
</comment>
<dbReference type="InterPro" id="IPR050951">
    <property type="entry name" value="Retrovirus_Pol_polyprotein"/>
</dbReference>
<evidence type="ECO:0000259" key="5">
    <source>
        <dbReference type="Pfam" id="PF17921"/>
    </source>
</evidence>
<dbReference type="InterPro" id="IPR000477">
    <property type="entry name" value="RT_dom"/>
</dbReference>
<dbReference type="Pfam" id="PF17919">
    <property type="entry name" value="RT_RNaseH_2"/>
    <property type="match status" value="1"/>
</dbReference>
<gene>
    <name evidence="6" type="ORF">Pfra01_001992400</name>
</gene>
<dbReference type="Gene3D" id="3.10.10.10">
    <property type="entry name" value="HIV Type 1 Reverse Transcriptase, subunit A, domain 1"/>
    <property type="match status" value="2"/>
</dbReference>
<dbReference type="Gene3D" id="3.10.20.370">
    <property type="match status" value="1"/>
</dbReference>
<dbReference type="InterPro" id="IPR041588">
    <property type="entry name" value="Integrase_H2C2"/>
</dbReference>
<dbReference type="InterPro" id="IPR043128">
    <property type="entry name" value="Rev_trsase/Diguanyl_cyclase"/>
</dbReference>
<dbReference type="CDD" id="cd01647">
    <property type="entry name" value="RT_LTR"/>
    <property type="match status" value="1"/>
</dbReference>
<dbReference type="EMBL" id="BSXT01002652">
    <property type="protein sequence ID" value="GMF50118.1"/>
    <property type="molecule type" value="Genomic_DNA"/>
</dbReference>
<reference evidence="6" key="1">
    <citation type="submission" date="2023-04" db="EMBL/GenBank/DDBJ databases">
        <title>Phytophthora fragariaefolia NBRC 109709.</title>
        <authorList>
            <person name="Ichikawa N."/>
            <person name="Sato H."/>
            <person name="Tonouchi N."/>
        </authorList>
    </citation>
    <scope>NUCLEOTIDE SEQUENCE</scope>
    <source>
        <strain evidence="6">NBRC 109709</strain>
    </source>
</reference>
<dbReference type="OrthoDB" id="182091at2759"/>
<dbReference type="Gene3D" id="3.30.70.270">
    <property type="match status" value="2"/>
</dbReference>
<feature type="domain" description="Reverse transcriptase" evidence="3">
    <location>
        <begin position="260"/>
        <end position="377"/>
    </location>
</feature>
<evidence type="ECO:0000313" key="7">
    <source>
        <dbReference type="Proteomes" id="UP001165121"/>
    </source>
</evidence>
<organism evidence="6 7">
    <name type="scientific">Phytophthora fragariaefolia</name>
    <dbReference type="NCBI Taxonomy" id="1490495"/>
    <lineage>
        <taxon>Eukaryota</taxon>
        <taxon>Sar</taxon>
        <taxon>Stramenopiles</taxon>
        <taxon>Oomycota</taxon>
        <taxon>Peronosporomycetes</taxon>
        <taxon>Peronosporales</taxon>
        <taxon>Peronosporaceae</taxon>
        <taxon>Phytophthora</taxon>
    </lineage>
</organism>
<dbReference type="PANTHER" id="PTHR37984">
    <property type="entry name" value="PROTEIN CBG26694"/>
    <property type="match status" value="1"/>
</dbReference>
<dbReference type="Gene3D" id="1.10.340.70">
    <property type="match status" value="1"/>
</dbReference>
<protein>
    <submittedName>
        <fullName evidence="6">Unnamed protein product</fullName>
    </submittedName>
</protein>
<keyword evidence="1" id="KW-0511">Multifunctional enzyme</keyword>
<feature type="domain" description="Reverse transcriptase/retrotransposon-derived protein RNase H-like" evidence="4">
    <location>
        <begin position="440"/>
        <end position="515"/>
    </location>
</feature>
<evidence type="ECO:0000259" key="3">
    <source>
        <dbReference type="Pfam" id="PF00078"/>
    </source>
</evidence>
<dbReference type="SUPFAM" id="SSF56672">
    <property type="entry name" value="DNA/RNA polymerases"/>
    <property type="match status" value="1"/>
</dbReference>
<keyword evidence="7" id="KW-1185">Reference proteome</keyword>
<evidence type="ECO:0000313" key="6">
    <source>
        <dbReference type="EMBL" id="GMF50118.1"/>
    </source>
</evidence>
<dbReference type="GO" id="GO:0003824">
    <property type="term" value="F:catalytic activity"/>
    <property type="evidence" value="ECO:0007669"/>
    <property type="project" value="UniProtKB-KW"/>
</dbReference>
<dbReference type="FunFam" id="3.30.70.270:FF:000020">
    <property type="entry name" value="Transposon Tf2-6 polyprotein-like Protein"/>
    <property type="match status" value="1"/>
</dbReference>
<evidence type="ECO:0000256" key="1">
    <source>
        <dbReference type="ARBA" id="ARBA00023268"/>
    </source>
</evidence>
<feature type="compositionally biased region" description="Low complexity" evidence="2">
    <location>
        <begin position="120"/>
        <end position="141"/>
    </location>
</feature>
<feature type="region of interest" description="Disordered" evidence="2">
    <location>
        <begin position="1"/>
        <end position="141"/>
    </location>
</feature>
<evidence type="ECO:0000256" key="2">
    <source>
        <dbReference type="SAM" id="MobiDB-lite"/>
    </source>
</evidence>
<sequence length="620" mass="69180">MGRKVWDKKFGQPKPRVEDALTAGQGWQGERCSRQDSPERRRRSQCDAQGPHYSGGAAQEGDRRAFRRLGHQRAVGQRSESGDTAGRGARPVTDRVSGQDDAQDDKDNWDPGREVLAGNRASAAPRRASPTALASTSPASTSSAIDRMVATYADCFPDELPSELSVSRPVEFSLTLKADARPSSRTPFRLSKTEPDVLQLFMNELLRKKWIEVSDSPWVSSIFSVLKKNPVTGKAPSRADWLRSGNASLPVRWVVENRLSLFSTPDLAQGYHQMRLEPSSRMFTAFRTDKETYQWCVPPMGLAGMPGVWSRLMRLLFGSFDFVVVYLDDLCIFSRTELEHIAHVAAVCEVLRSQKLYARLSKCRFVCTSVGFLGHTVPADSLRVDERKTRAIEQWPVLASVKSLQSFLGLCGYYRRFIGRFADIVLPLSNLMKKGAAWTWTDSQQRAFLRLKAALQQSPVLDIPDYSKRFVVTTGASGFCCGAVLSQEHGGVDHPVAFLSMKLSRHELDKATKHKFLRGYRRDPLSEDIIKASTPATHELAEVGTIRRMDGLLYIVLWLCVPTGPELRTALVAEANDGPVAAHAGIRRTQQRLALWYFWPSPAIDVKASVQSCSTCIRFK</sequence>
<dbReference type="Pfam" id="PF17921">
    <property type="entry name" value="Integrase_H2C2"/>
    <property type="match status" value="1"/>
</dbReference>
<feature type="domain" description="Integrase zinc-binding" evidence="5">
    <location>
        <begin position="565"/>
        <end position="620"/>
    </location>
</feature>
<name>A0A9W6XYD8_9STRA</name>
<accession>A0A9W6XYD8</accession>
<evidence type="ECO:0000259" key="4">
    <source>
        <dbReference type="Pfam" id="PF17919"/>
    </source>
</evidence>
<dbReference type="InterPro" id="IPR041577">
    <property type="entry name" value="RT_RNaseH_2"/>
</dbReference>
<dbReference type="Pfam" id="PF00078">
    <property type="entry name" value="RVT_1"/>
    <property type="match status" value="1"/>
</dbReference>
<feature type="compositionally biased region" description="Basic and acidic residues" evidence="2">
    <location>
        <begin position="1"/>
        <end position="19"/>
    </location>
</feature>
<dbReference type="PANTHER" id="PTHR37984:SF5">
    <property type="entry name" value="PROTEIN NYNRIN-LIKE"/>
    <property type="match status" value="1"/>
</dbReference>
<dbReference type="AlphaFoldDB" id="A0A9W6XYD8"/>
<dbReference type="Proteomes" id="UP001165121">
    <property type="component" value="Unassembled WGS sequence"/>
</dbReference>